<feature type="transmembrane region" description="Helical" evidence="1">
    <location>
        <begin position="86"/>
        <end position="109"/>
    </location>
</feature>
<dbReference type="Proteomes" id="UP000624041">
    <property type="component" value="Unassembled WGS sequence"/>
</dbReference>
<sequence>MGLVCSTKDGVARVYIGDFSNSNKESFRIGRVHFHITLGMGGICRYEKNNYMTKLQSVITTISGPLISAFFAFILYLFLHHPINKHYLITGMFWLNLIQFVVTVIPIIYPKWWRPYGGYPSDGYKVLKILIGKGTYDS</sequence>
<gene>
    <name evidence="2" type="ORF">GCM10007971_38010</name>
</gene>
<organism evidence="2 3">
    <name type="scientific">Oceanobacillus indicireducens</name>
    <dbReference type="NCBI Taxonomy" id="1004261"/>
    <lineage>
        <taxon>Bacteria</taxon>
        <taxon>Bacillati</taxon>
        <taxon>Bacillota</taxon>
        <taxon>Bacilli</taxon>
        <taxon>Bacillales</taxon>
        <taxon>Bacillaceae</taxon>
        <taxon>Oceanobacillus</taxon>
    </lineage>
</organism>
<feature type="transmembrane region" description="Helical" evidence="1">
    <location>
        <begin position="58"/>
        <end position="79"/>
    </location>
</feature>
<reference evidence="2" key="2">
    <citation type="submission" date="2020-09" db="EMBL/GenBank/DDBJ databases">
        <authorList>
            <person name="Sun Q."/>
            <person name="Ohkuma M."/>
        </authorList>
    </citation>
    <scope>NUCLEOTIDE SEQUENCE</scope>
    <source>
        <strain evidence="2">JCM 17251</strain>
    </source>
</reference>
<evidence type="ECO:0000256" key="1">
    <source>
        <dbReference type="SAM" id="Phobius"/>
    </source>
</evidence>
<keyword evidence="3" id="KW-1185">Reference proteome</keyword>
<keyword evidence="1" id="KW-1133">Transmembrane helix</keyword>
<reference evidence="2" key="1">
    <citation type="journal article" date="2014" name="Int. J. Syst. Evol. Microbiol.">
        <title>Complete genome sequence of Corynebacterium casei LMG S-19264T (=DSM 44701T), isolated from a smear-ripened cheese.</title>
        <authorList>
            <consortium name="US DOE Joint Genome Institute (JGI-PGF)"/>
            <person name="Walter F."/>
            <person name="Albersmeier A."/>
            <person name="Kalinowski J."/>
            <person name="Ruckert C."/>
        </authorList>
    </citation>
    <scope>NUCLEOTIDE SEQUENCE</scope>
    <source>
        <strain evidence="2">JCM 17251</strain>
    </source>
</reference>
<evidence type="ECO:0000313" key="3">
    <source>
        <dbReference type="Proteomes" id="UP000624041"/>
    </source>
</evidence>
<proteinExistence type="predicted"/>
<keyword evidence="1" id="KW-0812">Transmembrane</keyword>
<keyword evidence="1" id="KW-0472">Membrane</keyword>
<accession>A0A917Y423</accession>
<protein>
    <submittedName>
        <fullName evidence="2">Uncharacterized protein</fullName>
    </submittedName>
</protein>
<name>A0A917Y423_9BACI</name>
<dbReference type="AlphaFoldDB" id="A0A917Y423"/>
<evidence type="ECO:0000313" key="2">
    <source>
        <dbReference type="EMBL" id="GGN67289.1"/>
    </source>
</evidence>
<comment type="caution">
    <text evidence="2">The sequence shown here is derived from an EMBL/GenBank/DDBJ whole genome shotgun (WGS) entry which is preliminary data.</text>
</comment>
<dbReference type="EMBL" id="BMOS01000057">
    <property type="protein sequence ID" value="GGN67289.1"/>
    <property type="molecule type" value="Genomic_DNA"/>
</dbReference>